<evidence type="ECO:0000256" key="1">
    <source>
        <dbReference type="ARBA" id="ARBA00004123"/>
    </source>
</evidence>
<keyword evidence="6" id="KW-0804">Transcription</keyword>
<dbReference type="EMBL" id="CM000588">
    <property type="protein sequence ID" value="EWG51590.1"/>
    <property type="molecule type" value="Genomic_DNA"/>
</dbReference>
<name>W7MV92_GIBM7</name>
<dbReference type="InterPro" id="IPR001138">
    <property type="entry name" value="Zn2Cys6_DnaBD"/>
</dbReference>
<feature type="compositionally biased region" description="Polar residues" evidence="8">
    <location>
        <begin position="96"/>
        <end position="106"/>
    </location>
</feature>
<dbReference type="KEGG" id="fvr:FVEG_10516"/>
<feature type="region of interest" description="Disordered" evidence="8">
    <location>
        <begin position="77"/>
        <end position="106"/>
    </location>
</feature>
<evidence type="ECO:0000256" key="6">
    <source>
        <dbReference type="ARBA" id="ARBA00023163"/>
    </source>
</evidence>
<dbReference type="AlphaFoldDB" id="W7MV92"/>
<dbReference type="GO" id="GO:0006351">
    <property type="term" value="P:DNA-templated transcription"/>
    <property type="evidence" value="ECO:0007669"/>
    <property type="project" value="InterPro"/>
</dbReference>
<keyword evidence="4" id="KW-0805">Transcription regulation</keyword>
<keyword evidence="9" id="KW-1133">Transmembrane helix</keyword>
<dbReference type="SUPFAM" id="SSF57701">
    <property type="entry name" value="Zn2/Cys6 DNA-binding domain"/>
    <property type="match status" value="1"/>
</dbReference>
<evidence type="ECO:0000256" key="2">
    <source>
        <dbReference type="ARBA" id="ARBA00022723"/>
    </source>
</evidence>
<reference evidence="11 12" key="1">
    <citation type="journal article" date="2010" name="Nature">
        <title>Comparative genomics reveals mobile pathogenicity chromosomes in Fusarium.</title>
        <authorList>
            <person name="Ma L.J."/>
            <person name="van der Does H.C."/>
            <person name="Borkovich K.A."/>
            <person name="Coleman J.J."/>
            <person name="Daboussi M.J."/>
            <person name="Di Pietro A."/>
            <person name="Dufresne M."/>
            <person name="Freitag M."/>
            <person name="Grabherr M."/>
            <person name="Henrissat B."/>
            <person name="Houterman P.M."/>
            <person name="Kang S."/>
            <person name="Shim W.B."/>
            <person name="Woloshuk C."/>
            <person name="Xie X."/>
            <person name="Xu J.R."/>
            <person name="Antoniw J."/>
            <person name="Baker S.E."/>
            <person name="Bluhm B.H."/>
            <person name="Breakspear A."/>
            <person name="Brown D.W."/>
            <person name="Butchko R.A."/>
            <person name="Chapman S."/>
            <person name="Coulson R."/>
            <person name="Coutinho P.M."/>
            <person name="Danchin E.G."/>
            <person name="Diener A."/>
            <person name="Gale L.R."/>
            <person name="Gardiner D.M."/>
            <person name="Goff S."/>
            <person name="Hammond-Kosack K.E."/>
            <person name="Hilburn K."/>
            <person name="Hua-Van A."/>
            <person name="Jonkers W."/>
            <person name="Kazan K."/>
            <person name="Kodira C.D."/>
            <person name="Koehrsen M."/>
            <person name="Kumar L."/>
            <person name="Lee Y.H."/>
            <person name="Li L."/>
            <person name="Manners J.M."/>
            <person name="Miranda-Saavedra D."/>
            <person name="Mukherjee M."/>
            <person name="Park G."/>
            <person name="Park J."/>
            <person name="Park S.Y."/>
            <person name="Proctor R.H."/>
            <person name="Regev A."/>
            <person name="Ruiz-Roldan M.C."/>
            <person name="Sain D."/>
            <person name="Sakthikumar S."/>
            <person name="Sykes S."/>
            <person name="Schwartz D.C."/>
            <person name="Turgeon B.G."/>
            <person name="Wapinski I."/>
            <person name="Yoder O."/>
            <person name="Young S."/>
            <person name="Zeng Q."/>
            <person name="Zhou S."/>
            <person name="Galagan J."/>
            <person name="Cuomo C.A."/>
            <person name="Kistler H.C."/>
            <person name="Rep M."/>
        </authorList>
    </citation>
    <scope>NUCLEOTIDE SEQUENCE [LARGE SCALE GENOMIC DNA]</scope>
    <source>
        <strain evidence="12">M3125 / FGSC 7600</strain>
    </source>
</reference>
<evidence type="ECO:0000256" key="9">
    <source>
        <dbReference type="SAM" id="Phobius"/>
    </source>
</evidence>
<keyword evidence="12" id="KW-1185">Reference proteome</keyword>
<keyword evidence="9" id="KW-0472">Membrane</keyword>
<dbReference type="VEuPathDB" id="FungiDB:FVEG_10516"/>
<dbReference type="GO" id="GO:0043565">
    <property type="term" value="F:sequence-specific DNA binding"/>
    <property type="evidence" value="ECO:0007669"/>
    <property type="project" value="TreeGrafter"/>
</dbReference>
<dbReference type="eggNOG" id="ENOG502QSY2">
    <property type="taxonomic scope" value="Eukaryota"/>
</dbReference>
<feature type="compositionally biased region" description="Polar residues" evidence="8">
    <location>
        <begin position="77"/>
        <end position="87"/>
    </location>
</feature>
<dbReference type="InterPro" id="IPR051711">
    <property type="entry name" value="Stress_Response_Reg"/>
</dbReference>
<proteinExistence type="predicted"/>
<organism evidence="11 12">
    <name type="scientific">Gibberella moniliformis (strain M3125 / FGSC 7600)</name>
    <name type="common">Maize ear and stalk rot fungus</name>
    <name type="synonym">Fusarium verticillioides</name>
    <dbReference type="NCBI Taxonomy" id="334819"/>
    <lineage>
        <taxon>Eukaryota</taxon>
        <taxon>Fungi</taxon>
        <taxon>Dikarya</taxon>
        <taxon>Ascomycota</taxon>
        <taxon>Pezizomycotina</taxon>
        <taxon>Sordariomycetes</taxon>
        <taxon>Hypocreomycetidae</taxon>
        <taxon>Hypocreales</taxon>
        <taxon>Nectriaceae</taxon>
        <taxon>Fusarium</taxon>
        <taxon>Fusarium fujikuroi species complex</taxon>
    </lineage>
</organism>
<keyword evidence="5" id="KW-0238">DNA-binding</keyword>
<dbReference type="Proteomes" id="UP000009096">
    <property type="component" value="Chromosome 11"/>
</dbReference>
<dbReference type="PROSITE" id="PS50048">
    <property type="entry name" value="ZN2_CY6_FUNGAL_2"/>
    <property type="match status" value="1"/>
</dbReference>
<dbReference type="GeneID" id="30068100"/>
<sequence length="622" mass="68921">MATEPRPSGLVPRTRTIVSACDTCRRRKLKCSGEQPCQRCHAGTVICTYGSATARLRPLDYIRQLESRVADLEAQLAGSTPQTNEHTAVSLGLSDANPQPGSSQTHPNAIDTLVGPGDDLLSSFDGSETYHGAFASLNVLRIVRDKCDSLANIMAPLSSGEILAEAFSKDSAPFSTEQAMPLPVELPDLAECRRLCYLAIEEALPCHECIDREAFFAELVRVHVKPQGELDPSDRAFLALVLALLGFAKRYGADNHSPTEGHSNHDTILQGWRFYESSLQMLQLDDLCSLDILRAIIYQVLFLASSCMLSKAYTRLSIGVATALRIGLHVSGPSLGPGMQLTAEHLFRRRQVFAVLYAIDTYLASTLGVPKLFHQVDTDQIFPLRQENLHDHGISFARQNPHTPEAETLVNCRILIILAEIHTRRCPFGKAMTLNSNSRTYRLTSQDVASLDAQLTKWYNSLPPVDEIPSVKRALHAQLAIRHTYAITQMALHRPFLHHLTRKADDNSFSMEGYAYASQCITAAMQSIWLLQRLDDQGLLHESLWFYISSLAFSACCLIFFVLGSPYSTTVRDATQAAFMAHGLLEKLGQKNETAQRCFESIDFLMAQANLEVNQQNQAPDS</sequence>
<evidence type="ECO:0000256" key="4">
    <source>
        <dbReference type="ARBA" id="ARBA00023015"/>
    </source>
</evidence>
<dbReference type="Gene3D" id="4.10.240.10">
    <property type="entry name" value="Zn(2)-C6 fungal-type DNA-binding domain"/>
    <property type="match status" value="1"/>
</dbReference>
<dbReference type="GO" id="GO:0008270">
    <property type="term" value="F:zinc ion binding"/>
    <property type="evidence" value="ECO:0007669"/>
    <property type="project" value="InterPro"/>
</dbReference>
<dbReference type="RefSeq" id="XP_018757781.1">
    <property type="nucleotide sequence ID" value="XM_018899675.1"/>
</dbReference>
<evidence type="ECO:0000313" key="12">
    <source>
        <dbReference type="Proteomes" id="UP000009096"/>
    </source>
</evidence>
<evidence type="ECO:0000256" key="3">
    <source>
        <dbReference type="ARBA" id="ARBA00022833"/>
    </source>
</evidence>
<keyword evidence="9" id="KW-0812">Transmembrane</keyword>
<keyword evidence="3" id="KW-0862">Zinc</keyword>
<evidence type="ECO:0000256" key="7">
    <source>
        <dbReference type="ARBA" id="ARBA00023242"/>
    </source>
</evidence>
<dbReference type="GO" id="GO:0005634">
    <property type="term" value="C:nucleus"/>
    <property type="evidence" value="ECO:0007669"/>
    <property type="project" value="UniProtKB-SubCell"/>
</dbReference>
<gene>
    <name evidence="11" type="ORF">FVEG_10516</name>
</gene>
<evidence type="ECO:0000259" key="10">
    <source>
        <dbReference type="PROSITE" id="PS50048"/>
    </source>
</evidence>
<dbReference type="STRING" id="334819.W7MV92"/>
<feature type="transmembrane region" description="Helical" evidence="9">
    <location>
        <begin position="544"/>
        <end position="563"/>
    </location>
</feature>
<dbReference type="GO" id="GO:0000981">
    <property type="term" value="F:DNA-binding transcription factor activity, RNA polymerase II-specific"/>
    <property type="evidence" value="ECO:0007669"/>
    <property type="project" value="InterPro"/>
</dbReference>
<dbReference type="InterPro" id="IPR036864">
    <property type="entry name" value="Zn2-C6_fun-type_DNA-bd_sf"/>
</dbReference>
<dbReference type="GO" id="GO:0045944">
    <property type="term" value="P:positive regulation of transcription by RNA polymerase II"/>
    <property type="evidence" value="ECO:0007669"/>
    <property type="project" value="TreeGrafter"/>
</dbReference>
<evidence type="ECO:0000256" key="5">
    <source>
        <dbReference type="ARBA" id="ARBA00023125"/>
    </source>
</evidence>
<dbReference type="InterPro" id="IPR007219">
    <property type="entry name" value="XnlR_reg_dom"/>
</dbReference>
<dbReference type="CDD" id="cd00067">
    <property type="entry name" value="GAL4"/>
    <property type="match status" value="1"/>
</dbReference>
<dbReference type="CDD" id="cd12148">
    <property type="entry name" value="fungal_TF_MHR"/>
    <property type="match status" value="1"/>
</dbReference>
<keyword evidence="7" id="KW-0539">Nucleus</keyword>
<keyword evidence="2" id="KW-0479">Metal-binding</keyword>
<comment type="subcellular location">
    <subcellularLocation>
        <location evidence="1">Nucleus</location>
    </subcellularLocation>
</comment>
<dbReference type="Pfam" id="PF04082">
    <property type="entry name" value="Fungal_trans"/>
    <property type="match status" value="1"/>
</dbReference>
<feature type="domain" description="Zn(2)-C6 fungal-type" evidence="10">
    <location>
        <begin position="20"/>
        <end position="49"/>
    </location>
</feature>
<dbReference type="OrthoDB" id="422427at2759"/>
<evidence type="ECO:0000313" key="11">
    <source>
        <dbReference type="EMBL" id="EWG51590.1"/>
    </source>
</evidence>
<dbReference type="PANTHER" id="PTHR47540">
    <property type="entry name" value="THIAMINE REPRESSIBLE GENES REGULATORY PROTEIN THI5"/>
    <property type="match status" value="1"/>
</dbReference>
<dbReference type="PANTHER" id="PTHR47540:SF1">
    <property type="entry name" value="ACTIVATOR OF STRESS GENES 1-RELATED"/>
    <property type="match status" value="1"/>
</dbReference>
<dbReference type="EMBL" id="DS022256">
    <property type="protein sequence ID" value="EWG51590.1"/>
    <property type="molecule type" value="Genomic_DNA"/>
</dbReference>
<accession>W7MV92</accession>
<dbReference type="Pfam" id="PF00172">
    <property type="entry name" value="Zn_clus"/>
    <property type="match status" value="1"/>
</dbReference>
<protein>
    <recommendedName>
        <fullName evidence="10">Zn(2)-C6 fungal-type domain-containing protein</fullName>
    </recommendedName>
</protein>
<evidence type="ECO:0000256" key="8">
    <source>
        <dbReference type="SAM" id="MobiDB-lite"/>
    </source>
</evidence>
<dbReference type="SMART" id="SM00066">
    <property type="entry name" value="GAL4"/>
    <property type="match status" value="1"/>
</dbReference>